<organism evidence="1 2">
    <name type="scientific">Pseudomonas synxantha</name>
    <dbReference type="NCBI Taxonomy" id="47883"/>
    <lineage>
        <taxon>Bacteria</taxon>
        <taxon>Pseudomonadati</taxon>
        <taxon>Pseudomonadota</taxon>
        <taxon>Gammaproteobacteria</taxon>
        <taxon>Pseudomonadales</taxon>
        <taxon>Pseudomonadaceae</taxon>
        <taxon>Pseudomonas</taxon>
    </lineage>
</organism>
<accession>A0ACC6JPB1</accession>
<keyword evidence="2" id="KW-1185">Reference proteome</keyword>
<dbReference type="EMBL" id="JAVDSD010000006">
    <property type="protein sequence ID" value="MDR6608299.1"/>
    <property type="molecule type" value="Genomic_DNA"/>
</dbReference>
<evidence type="ECO:0000313" key="1">
    <source>
        <dbReference type="EMBL" id="MDR6608299.1"/>
    </source>
</evidence>
<name>A0ACC6JPB1_9PSED</name>
<reference evidence="1" key="1">
    <citation type="submission" date="2023-07" db="EMBL/GenBank/DDBJ databases">
        <title>Sorghum-associated microbial communities from plants grown in Nebraska, USA.</title>
        <authorList>
            <person name="Schachtman D."/>
        </authorList>
    </citation>
    <scope>NUCLEOTIDE SEQUENCE</scope>
    <source>
        <strain evidence="1">BE46</strain>
    </source>
</reference>
<protein>
    <submittedName>
        <fullName evidence="1">Toxin ParE1/3/4</fullName>
    </submittedName>
</protein>
<proteinExistence type="predicted"/>
<evidence type="ECO:0000313" key="2">
    <source>
        <dbReference type="Proteomes" id="UP001259420"/>
    </source>
</evidence>
<comment type="caution">
    <text evidence="1">The sequence shown here is derived from an EMBL/GenBank/DDBJ whole genome shotgun (WGS) entry which is preliminary data.</text>
</comment>
<sequence length="102" mass="11893">MRQLLFSALARDDLLQIARFIARDNPERARTFVVELRMQCTRLIDQPNLGVSRDDCAKGLRMLPNGRYLIFYCLMDDGIKVERVLHSARDIGRLFEKNSIDH</sequence>
<dbReference type="Proteomes" id="UP001259420">
    <property type="component" value="Unassembled WGS sequence"/>
</dbReference>
<gene>
    <name evidence="1" type="ORF">J2X87_003374</name>
</gene>